<proteinExistence type="predicted"/>
<dbReference type="Pfam" id="PF05015">
    <property type="entry name" value="HigB-like_toxin"/>
    <property type="match status" value="1"/>
</dbReference>
<organism evidence="1 2">
    <name type="scientific">Crenothrix polyspora</name>
    <dbReference type="NCBI Taxonomy" id="360316"/>
    <lineage>
        <taxon>Bacteria</taxon>
        <taxon>Pseudomonadati</taxon>
        <taxon>Pseudomonadota</taxon>
        <taxon>Gammaproteobacteria</taxon>
        <taxon>Methylococcales</taxon>
        <taxon>Crenotrichaceae</taxon>
        <taxon>Crenothrix</taxon>
    </lineage>
</organism>
<evidence type="ECO:0000313" key="1">
    <source>
        <dbReference type="EMBL" id="SJM93730.1"/>
    </source>
</evidence>
<evidence type="ECO:0000313" key="2">
    <source>
        <dbReference type="Proteomes" id="UP000195442"/>
    </source>
</evidence>
<dbReference type="SUPFAM" id="SSF143011">
    <property type="entry name" value="RelE-like"/>
    <property type="match status" value="1"/>
</dbReference>
<protein>
    <submittedName>
        <fullName evidence="1">Plasmid maintenance system killer protein</fullName>
    </submittedName>
</protein>
<reference evidence="2" key="1">
    <citation type="submission" date="2017-02" db="EMBL/GenBank/DDBJ databases">
        <authorList>
            <person name="Daims H."/>
        </authorList>
    </citation>
    <scope>NUCLEOTIDE SEQUENCE [LARGE SCALE GENOMIC DNA]</scope>
</reference>
<name>A0A1R4HCY3_9GAMM</name>
<dbReference type="Proteomes" id="UP000195442">
    <property type="component" value="Unassembled WGS sequence"/>
</dbReference>
<gene>
    <name evidence="1" type="ORF">CRENPOLYSF2_3570001</name>
</gene>
<sequence length="50" mass="5896">MSDLDAPALHLHGLKGDRAEFWTLTVQANWRVIFRFEDGNVYVVDYLDYH</sequence>
<keyword evidence="2" id="KW-1185">Reference proteome</keyword>
<dbReference type="Gene3D" id="3.30.2310.20">
    <property type="entry name" value="RelE-like"/>
    <property type="match status" value="1"/>
</dbReference>
<dbReference type="AlphaFoldDB" id="A0A1R4HCY3"/>
<dbReference type="InterPro" id="IPR007711">
    <property type="entry name" value="HigB-1"/>
</dbReference>
<dbReference type="InterPro" id="IPR035093">
    <property type="entry name" value="RelE/ParE_toxin_dom_sf"/>
</dbReference>
<accession>A0A1R4HCY3</accession>
<dbReference type="EMBL" id="FUKJ01000287">
    <property type="protein sequence ID" value="SJM93730.1"/>
    <property type="molecule type" value="Genomic_DNA"/>
</dbReference>